<gene>
    <name evidence="9" type="ORF">J2853_007520</name>
</gene>
<dbReference type="InterPro" id="IPR052027">
    <property type="entry name" value="PspC"/>
</dbReference>
<feature type="compositionally biased region" description="Basic and acidic residues" evidence="6">
    <location>
        <begin position="90"/>
        <end position="105"/>
    </location>
</feature>
<evidence type="ECO:0000256" key="3">
    <source>
        <dbReference type="ARBA" id="ARBA00022692"/>
    </source>
</evidence>
<evidence type="ECO:0000259" key="8">
    <source>
        <dbReference type="Pfam" id="PF04024"/>
    </source>
</evidence>
<evidence type="ECO:0000256" key="7">
    <source>
        <dbReference type="SAM" id="Phobius"/>
    </source>
</evidence>
<feature type="transmembrane region" description="Helical" evidence="7">
    <location>
        <begin position="38"/>
        <end position="64"/>
    </location>
</feature>
<evidence type="ECO:0000256" key="4">
    <source>
        <dbReference type="ARBA" id="ARBA00022989"/>
    </source>
</evidence>
<organism evidence="9 10">
    <name type="scientific">Streptosporangium lutulentum</name>
    <dbReference type="NCBI Taxonomy" id="1461250"/>
    <lineage>
        <taxon>Bacteria</taxon>
        <taxon>Bacillati</taxon>
        <taxon>Actinomycetota</taxon>
        <taxon>Actinomycetes</taxon>
        <taxon>Streptosporangiales</taxon>
        <taxon>Streptosporangiaceae</taxon>
        <taxon>Streptosporangium</taxon>
    </lineage>
</organism>
<dbReference type="Pfam" id="PF04024">
    <property type="entry name" value="PspC"/>
    <property type="match status" value="1"/>
</dbReference>
<keyword evidence="10" id="KW-1185">Reference proteome</keyword>
<dbReference type="InterPro" id="IPR007168">
    <property type="entry name" value="Phageshock_PspC_N"/>
</dbReference>
<accession>A0ABT9QNH5</accession>
<dbReference type="PANTHER" id="PTHR33885">
    <property type="entry name" value="PHAGE SHOCK PROTEIN C"/>
    <property type="match status" value="1"/>
</dbReference>
<protein>
    <submittedName>
        <fullName evidence="9">Phage shock protein PspC (Stress-responsive transcriptional regulator)</fullName>
    </submittedName>
</protein>
<evidence type="ECO:0000256" key="5">
    <source>
        <dbReference type="ARBA" id="ARBA00023136"/>
    </source>
</evidence>
<dbReference type="RefSeq" id="WP_307565529.1">
    <property type="nucleotide sequence ID" value="NZ_JAUSQU010000001.1"/>
</dbReference>
<comment type="caution">
    <text evidence="9">The sequence shown here is derived from an EMBL/GenBank/DDBJ whole genome shotgun (WGS) entry which is preliminary data.</text>
</comment>
<evidence type="ECO:0000256" key="6">
    <source>
        <dbReference type="SAM" id="MobiDB-lite"/>
    </source>
</evidence>
<evidence type="ECO:0000313" key="10">
    <source>
        <dbReference type="Proteomes" id="UP001225356"/>
    </source>
</evidence>
<keyword evidence="4 7" id="KW-1133">Transmembrane helix</keyword>
<sequence>MNENDFSGVKQLRRTRDGRIVAGVASGLGRYIGIDPNIIRAALAVATFFGGLGVGIYAIGWLLLPDENKDRSIIQDLIDKNKDNPVWQDAKSKAEQGWAKAEEGWNKATTQNRAPQHPSYQDAAPQYSDPTPYRTAPHGGDSKPQV</sequence>
<reference evidence="9 10" key="1">
    <citation type="submission" date="2023-07" db="EMBL/GenBank/DDBJ databases">
        <title>Sequencing the genomes of 1000 actinobacteria strains.</title>
        <authorList>
            <person name="Klenk H.-P."/>
        </authorList>
    </citation>
    <scope>NUCLEOTIDE SEQUENCE [LARGE SCALE GENOMIC DNA]</scope>
    <source>
        <strain evidence="9 10">DSM 46740</strain>
    </source>
</reference>
<evidence type="ECO:0000313" key="9">
    <source>
        <dbReference type="EMBL" id="MDP9848309.1"/>
    </source>
</evidence>
<keyword evidence="2" id="KW-1003">Cell membrane</keyword>
<keyword evidence="5 7" id="KW-0472">Membrane</keyword>
<proteinExistence type="predicted"/>
<keyword evidence="3 7" id="KW-0812">Transmembrane</keyword>
<dbReference type="Proteomes" id="UP001225356">
    <property type="component" value="Unassembled WGS sequence"/>
</dbReference>
<feature type="region of interest" description="Disordered" evidence="6">
    <location>
        <begin position="84"/>
        <end position="146"/>
    </location>
</feature>
<dbReference type="PANTHER" id="PTHR33885:SF3">
    <property type="entry name" value="PHAGE SHOCK PROTEIN C"/>
    <property type="match status" value="1"/>
</dbReference>
<evidence type="ECO:0000256" key="1">
    <source>
        <dbReference type="ARBA" id="ARBA00004162"/>
    </source>
</evidence>
<feature type="domain" description="Phage shock protein PspC N-terminal" evidence="8">
    <location>
        <begin position="10"/>
        <end position="67"/>
    </location>
</feature>
<evidence type="ECO:0000256" key="2">
    <source>
        <dbReference type="ARBA" id="ARBA00022475"/>
    </source>
</evidence>
<name>A0ABT9QNH5_9ACTN</name>
<dbReference type="EMBL" id="JAUSQU010000001">
    <property type="protein sequence ID" value="MDP9848309.1"/>
    <property type="molecule type" value="Genomic_DNA"/>
</dbReference>
<comment type="subcellular location">
    <subcellularLocation>
        <location evidence="1">Cell membrane</location>
        <topology evidence="1">Single-pass membrane protein</topology>
    </subcellularLocation>
</comment>